<keyword evidence="5" id="KW-0408">Iron</keyword>
<evidence type="ECO:0000313" key="8">
    <source>
        <dbReference type="Proteomes" id="UP000675781"/>
    </source>
</evidence>
<feature type="domain" description="TauD/TfdA-like" evidence="6">
    <location>
        <begin position="41"/>
        <end position="297"/>
    </location>
</feature>
<dbReference type="InterPro" id="IPR003819">
    <property type="entry name" value="TauD/TfdA-like"/>
</dbReference>
<evidence type="ECO:0000313" key="7">
    <source>
        <dbReference type="EMBL" id="MBR7833427.1"/>
    </source>
</evidence>
<dbReference type="PANTHER" id="PTHR30468:SF1">
    <property type="entry name" value="ALPHA-KETOGLUTARATE-DEPENDENT SULFONATE DIOXYGENASE"/>
    <property type="match status" value="1"/>
</dbReference>
<keyword evidence="4" id="KW-0560">Oxidoreductase</keyword>
<dbReference type="RefSeq" id="WP_212527949.1">
    <property type="nucleotide sequence ID" value="NZ_JAGSOG010000030.1"/>
</dbReference>
<gene>
    <name evidence="7" type="ORF">KDL01_09130</name>
</gene>
<dbReference type="AlphaFoldDB" id="A0A941IPS4"/>
<dbReference type="GO" id="GO:0006790">
    <property type="term" value="P:sulfur compound metabolic process"/>
    <property type="evidence" value="ECO:0007669"/>
    <property type="project" value="TreeGrafter"/>
</dbReference>
<accession>A0A941IPS4</accession>
<dbReference type="GO" id="GO:0005737">
    <property type="term" value="C:cytoplasm"/>
    <property type="evidence" value="ECO:0007669"/>
    <property type="project" value="TreeGrafter"/>
</dbReference>
<dbReference type="Proteomes" id="UP000675781">
    <property type="component" value="Unassembled WGS sequence"/>
</dbReference>
<dbReference type="Pfam" id="PF02668">
    <property type="entry name" value="TauD"/>
    <property type="match status" value="1"/>
</dbReference>
<evidence type="ECO:0000256" key="3">
    <source>
        <dbReference type="ARBA" id="ARBA00022964"/>
    </source>
</evidence>
<keyword evidence="3 7" id="KW-0223">Dioxygenase</keyword>
<sequence>MRATVSTVNPDRSVAFVGPRRLARTGPDAAENVYTRLVLHPLTGHIGAEVEGVDFDAALDAELAAELRAALAEWKVLFFRDQHEFDHAAHLALAAIWGEPEPNPFFGKTETAGISRLAKDASTIATENIWHSDHSFMAAPARGSILRAVEVPAAGGDTLWADMGAAYDNLTQELKDRLEGLRAVHDWEPSWGQAMTPDQIAALRPLQPGAEHPVVVRHPVTGRKTLYVNRPFTTHIVGMPEAESEELLRELFLQARVPEYQVRFRWQPGSVAIWDNIATQHYAINDYHPQRRVMERIAIAGVPLS</sequence>
<dbReference type="PANTHER" id="PTHR30468">
    <property type="entry name" value="ALPHA-KETOGLUTARATE-DEPENDENT SULFONATE DIOXYGENASE"/>
    <property type="match status" value="1"/>
</dbReference>
<comment type="caution">
    <text evidence="7">The sequence shown here is derived from an EMBL/GenBank/DDBJ whole genome shotgun (WGS) entry which is preliminary data.</text>
</comment>
<dbReference type="Gene3D" id="3.60.130.10">
    <property type="entry name" value="Clavaminate synthase-like"/>
    <property type="match status" value="1"/>
</dbReference>
<evidence type="ECO:0000256" key="1">
    <source>
        <dbReference type="ARBA" id="ARBA00005896"/>
    </source>
</evidence>
<organism evidence="7 8">
    <name type="scientific">Actinospica durhamensis</name>
    <dbReference type="NCBI Taxonomy" id="1508375"/>
    <lineage>
        <taxon>Bacteria</taxon>
        <taxon>Bacillati</taxon>
        <taxon>Actinomycetota</taxon>
        <taxon>Actinomycetes</taxon>
        <taxon>Catenulisporales</taxon>
        <taxon>Actinospicaceae</taxon>
        <taxon>Actinospica</taxon>
    </lineage>
</organism>
<evidence type="ECO:0000256" key="4">
    <source>
        <dbReference type="ARBA" id="ARBA00023002"/>
    </source>
</evidence>
<dbReference type="SUPFAM" id="SSF51197">
    <property type="entry name" value="Clavaminate synthase-like"/>
    <property type="match status" value="1"/>
</dbReference>
<keyword evidence="2" id="KW-0479">Metal-binding</keyword>
<evidence type="ECO:0000256" key="5">
    <source>
        <dbReference type="ARBA" id="ARBA00023004"/>
    </source>
</evidence>
<name>A0A941IPS4_9ACTN</name>
<reference evidence="7" key="1">
    <citation type="submission" date="2021-04" db="EMBL/GenBank/DDBJ databases">
        <title>Genome based classification of Actinospica acidithermotolerans sp. nov., an actinobacterium isolated from an Indonesian hot spring.</title>
        <authorList>
            <person name="Kusuma A.B."/>
            <person name="Putra K.E."/>
            <person name="Nafisah S."/>
            <person name="Loh J."/>
            <person name="Nouioui I."/>
            <person name="Goodfellow M."/>
        </authorList>
    </citation>
    <scope>NUCLEOTIDE SEQUENCE</scope>
    <source>
        <strain evidence="7">CSCA 57</strain>
    </source>
</reference>
<evidence type="ECO:0000259" key="6">
    <source>
        <dbReference type="Pfam" id="PF02668"/>
    </source>
</evidence>
<proteinExistence type="inferred from homology"/>
<keyword evidence="8" id="KW-1185">Reference proteome</keyword>
<comment type="similarity">
    <text evidence="1">Belongs to the TfdA dioxygenase family.</text>
</comment>
<dbReference type="InterPro" id="IPR051323">
    <property type="entry name" value="AtsK-like"/>
</dbReference>
<dbReference type="EMBL" id="JAGSOG010000030">
    <property type="protein sequence ID" value="MBR7833427.1"/>
    <property type="molecule type" value="Genomic_DNA"/>
</dbReference>
<dbReference type="GO" id="GO:0046872">
    <property type="term" value="F:metal ion binding"/>
    <property type="evidence" value="ECO:0007669"/>
    <property type="project" value="UniProtKB-KW"/>
</dbReference>
<protein>
    <submittedName>
        <fullName evidence="7">TauD/TfdA family dioxygenase</fullName>
    </submittedName>
</protein>
<dbReference type="InterPro" id="IPR042098">
    <property type="entry name" value="TauD-like_sf"/>
</dbReference>
<dbReference type="GO" id="GO:0000908">
    <property type="term" value="F:taurine dioxygenase activity"/>
    <property type="evidence" value="ECO:0007669"/>
    <property type="project" value="TreeGrafter"/>
</dbReference>
<evidence type="ECO:0000256" key="2">
    <source>
        <dbReference type="ARBA" id="ARBA00022723"/>
    </source>
</evidence>